<evidence type="ECO:0000256" key="9">
    <source>
        <dbReference type="SAM" id="MobiDB-lite"/>
    </source>
</evidence>
<gene>
    <name evidence="13" type="ORF">ACFFUA_35685</name>
</gene>
<dbReference type="Pfam" id="PF00109">
    <property type="entry name" value="ketoacyl-synt"/>
    <property type="match status" value="1"/>
</dbReference>
<dbReference type="SMART" id="SM01294">
    <property type="entry name" value="PKS_PP_betabranch"/>
    <property type="match status" value="2"/>
</dbReference>
<dbReference type="InterPro" id="IPR014043">
    <property type="entry name" value="Acyl_transferase_dom"/>
</dbReference>
<dbReference type="InterPro" id="IPR036736">
    <property type="entry name" value="ACP-like_sf"/>
</dbReference>
<evidence type="ECO:0000256" key="8">
    <source>
        <dbReference type="PROSITE-ProRule" id="PRU01363"/>
    </source>
</evidence>
<dbReference type="CDD" id="cd00833">
    <property type="entry name" value="PKS"/>
    <property type="match status" value="1"/>
</dbReference>
<dbReference type="InterPro" id="IPR020807">
    <property type="entry name" value="PKS_DH"/>
</dbReference>
<dbReference type="InterPro" id="IPR016036">
    <property type="entry name" value="Malonyl_transacylase_ACP-bd"/>
</dbReference>
<evidence type="ECO:0000259" key="11">
    <source>
        <dbReference type="PROSITE" id="PS52004"/>
    </source>
</evidence>
<evidence type="ECO:0000256" key="7">
    <source>
        <dbReference type="ARBA" id="ARBA00023315"/>
    </source>
</evidence>
<dbReference type="Gene3D" id="3.10.129.110">
    <property type="entry name" value="Polyketide synthase dehydratase"/>
    <property type="match status" value="1"/>
</dbReference>
<keyword evidence="6" id="KW-0511">Multifunctional enzyme</keyword>
<dbReference type="Pfam" id="PF14765">
    <property type="entry name" value="PS-DH"/>
    <property type="match status" value="1"/>
</dbReference>
<dbReference type="Gene3D" id="3.40.50.720">
    <property type="entry name" value="NAD(P)-binding Rossmann-like Domain"/>
    <property type="match status" value="2"/>
</dbReference>
<dbReference type="SMART" id="SM00822">
    <property type="entry name" value="PKS_KR"/>
    <property type="match status" value="2"/>
</dbReference>
<feature type="region of interest" description="C-terminal hotdog fold" evidence="8">
    <location>
        <begin position="1371"/>
        <end position="1506"/>
    </location>
</feature>
<dbReference type="SMART" id="SM00825">
    <property type="entry name" value="PKS_KS"/>
    <property type="match status" value="1"/>
</dbReference>
<feature type="compositionally biased region" description="Basic and acidic residues" evidence="9">
    <location>
        <begin position="1374"/>
        <end position="1384"/>
    </location>
</feature>
<feature type="non-terminal residue" evidence="13">
    <location>
        <position position="1"/>
    </location>
</feature>
<dbReference type="PANTHER" id="PTHR43775:SF51">
    <property type="entry name" value="INACTIVE PHENOLPHTHIOCEROL SYNTHESIS POLYKETIDE SYNTHASE TYPE I PKS1-RELATED"/>
    <property type="match status" value="1"/>
</dbReference>
<comment type="caution">
    <text evidence="13">The sequence shown here is derived from an EMBL/GenBank/DDBJ whole genome shotgun (WGS) entry which is preliminary data.</text>
</comment>
<dbReference type="InterPro" id="IPR014031">
    <property type="entry name" value="Ketoacyl_synth_C"/>
</dbReference>
<dbReference type="SUPFAM" id="SSF47336">
    <property type="entry name" value="ACP-like"/>
    <property type="match status" value="2"/>
</dbReference>
<dbReference type="SMART" id="SM00823">
    <property type="entry name" value="PKS_PP"/>
    <property type="match status" value="2"/>
</dbReference>
<evidence type="ECO:0000259" key="10">
    <source>
        <dbReference type="PROSITE" id="PS50075"/>
    </source>
</evidence>
<dbReference type="SUPFAM" id="SSF55048">
    <property type="entry name" value="Probable ACP-binding domain of malonyl-CoA ACP transacylase"/>
    <property type="match status" value="1"/>
</dbReference>
<comment type="caution">
    <text evidence="8">Lacks conserved residue(s) required for the propagation of feature annotation.</text>
</comment>
<dbReference type="InterPro" id="IPR042104">
    <property type="entry name" value="PKS_dehydratase_sf"/>
</dbReference>
<feature type="region of interest" description="Disordered" evidence="9">
    <location>
        <begin position="1348"/>
        <end position="1387"/>
    </location>
</feature>
<dbReference type="Gene3D" id="3.40.47.10">
    <property type="match status" value="1"/>
</dbReference>
<feature type="domain" description="Ketosynthase family 3 (KS3)" evidence="11">
    <location>
        <begin position="331"/>
        <end position="759"/>
    </location>
</feature>
<dbReference type="Pfam" id="PF21089">
    <property type="entry name" value="PKS_DH_N"/>
    <property type="match status" value="1"/>
</dbReference>
<dbReference type="SUPFAM" id="SSF52151">
    <property type="entry name" value="FabD/lysophospholipase-like"/>
    <property type="match status" value="1"/>
</dbReference>
<dbReference type="SMART" id="SM00826">
    <property type="entry name" value="PKS_DH"/>
    <property type="match status" value="1"/>
</dbReference>
<feature type="domain" description="PKS/mFAS DH" evidence="12">
    <location>
        <begin position="1220"/>
        <end position="1506"/>
    </location>
</feature>
<evidence type="ECO:0000256" key="2">
    <source>
        <dbReference type="ARBA" id="ARBA00022450"/>
    </source>
</evidence>
<dbReference type="CDD" id="cd08956">
    <property type="entry name" value="KR_3_FAS_SDR_x"/>
    <property type="match status" value="1"/>
</dbReference>
<evidence type="ECO:0000313" key="13">
    <source>
        <dbReference type="EMBL" id="MFB9352683.1"/>
    </source>
</evidence>
<dbReference type="EMBL" id="JBHMDI010000210">
    <property type="protein sequence ID" value="MFB9352683.1"/>
    <property type="molecule type" value="Genomic_DNA"/>
</dbReference>
<evidence type="ECO:0000256" key="1">
    <source>
        <dbReference type="ARBA" id="ARBA00004792"/>
    </source>
</evidence>
<protein>
    <submittedName>
        <fullName evidence="13">SDR family NAD(P)-dependent oxidoreductase</fullName>
    </submittedName>
</protein>
<dbReference type="PROSITE" id="PS52004">
    <property type="entry name" value="KS3_2"/>
    <property type="match status" value="1"/>
</dbReference>
<dbReference type="Pfam" id="PF16197">
    <property type="entry name" value="KAsynt_C_assoc"/>
    <property type="match status" value="1"/>
</dbReference>
<dbReference type="Pfam" id="PF00550">
    <property type="entry name" value="PP-binding"/>
    <property type="match status" value="2"/>
</dbReference>
<feature type="compositionally biased region" description="Acidic residues" evidence="9">
    <location>
        <begin position="765"/>
        <end position="774"/>
    </location>
</feature>
<feature type="domain" description="Carrier" evidence="10">
    <location>
        <begin position="234"/>
        <end position="309"/>
    </location>
</feature>
<dbReference type="InterPro" id="IPR018201">
    <property type="entry name" value="Ketoacyl_synth_AS"/>
</dbReference>
<dbReference type="SUPFAM" id="SSF53901">
    <property type="entry name" value="Thiolase-like"/>
    <property type="match status" value="1"/>
</dbReference>
<evidence type="ECO:0000259" key="12">
    <source>
        <dbReference type="PROSITE" id="PS52019"/>
    </source>
</evidence>
<keyword evidence="2" id="KW-0596">Phosphopantetheine</keyword>
<feature type="region of interest" description="Disordered" evidence="9">
    <location>
        <begin position="760"/>
        <end position="781"/>
    </location>
</feature>
<dbReference type="Pfam" id="PF00698">
    <property type="entry name" value="Acyl_transf_1"/>
    <property type="match status" value="1"/>
</dbReference>
<keyword evidence="3" id="KW-0597">Phosphoprotein</keyword>
<sequence>LAALGALVTVAASHSAHVDRLAETLAAVPAAHPLTAVVHAAGALDDGALEHLTPDRLRTVLAPKADAARHLHRLTRDLDLADLVLFSAGAGVFGNAGQANYAAANTYLDALAHRRRADGLPTTSLSWGLWADASAMTGHLDDTDLARVRRSGVLPLSAADGMALFDAALAEQRPHLVPVRLDTGRLRTGDGDIPHLLRALHRGPARRTAGAGAADGTDGLRLRLAGLADDDRLTLLRDLDATHAAAVLGHTDPDQLHGGRAFRDLGFDSLTAVELRNRLNAATALRLPATLVFDHPTLAELAAHLDGELSGAAPATAPAAPVPLPAGSRGDEPFAIVGMACRLPGGVRSPEDLWRLLADGADAIGEFPGDRGWDLDGLYDTLPGDQVTSRTREGGFLHDAADFDADFFGISPREALAMDPQQRLLLETAWETFERAGIDPRSVRGSRTGVFAGLSSSDYLKRVTHVPDEVAGYVNNGNANSVVSGRVAYTLGLEGPAVTVDTACSSSLVALHMALQALRRGECTMALAGGVTVMSSPEIIVDFSRQRGLAADGRCKPFAAAADGTGFSEGVGLILVERLSDARRNGHQVLAVVRGSAVNQDGASNGLTAPNGPAQQRVIRQALADAGVSAAEVDAVEAHGTGTRLGDPIEAQALLATYGQDRDPGRPLLLGSVKSNIGHTQAAAGVAGVMKMVLALRHGLLPKSLHVDAPTPHVDWSAGAVSVLAEATEWPEPATPRPLRAAVSSFGISGTNAHVVLEQAPADTDSAEETDTEGDDARDTRADRPLPWILSARSDAALRGQARALLAHLDAHPGLAPADIALSLVTRRATLERRAVVVATTTGDFRAGLAALADGVPSPAVTSAGRGAGRDRRAVLVFPGQGSQWAGMGAELLDASPVFAERIAACAEALAPHVDWSLTDVLRGAEGAPSLDRVDVAQPALWAVMVALAEVWRAHGLKPAAVLGHSQGEIAAAAVSGALSLEDAARIVAVRSLAIARELSGHGGMAAVTAPHDEVAALVAGLPGVSVAAVNGPSSVVVSGDTEGLDTLLADCAERGVRARRIPVDYASHSAHVDRLAETLPAALAGVEPRDGDIPFFSTVTADWLPGTALDASYWHRNLRGTVRLEESLRALLDQGHDVFVECSPHPVLTVGIEDTVTAAGADAVALGSLRRDDGGADRVLTALAAAHVAGVPVDWRPAVAHGRPVDLPTYAFQRERYWLEATGAQADPTGIDTVMRLGVGGVGLGGGLSLTAQPWLDDHRVHGAAVVPGTALLDWAVRAGDETGCPLVATLDEHTPLAVPERGRVDLQITVSAPEDASAGPDRRTLTVHSRVPDADGADVPWTLNATGTLTAGDPAPAPAGPDTWPPAGARPADPDRAHDRLDGSGLDTGAGFRTLRAVWRHGTDLLADVELPEDARADAARFRVHPALLQTALALAATPEHATAPALPQRWQDVTTYATGATRLRLRLTDDGGTWTIHAHDGTGAPVLTATAATRPATPDRLPAATAPDALHRVEWTPWTGATDPAGLTGPWAVIGNPGRLTAALERAGATVHVHPTLDALTAALDSGDGEQPAVVVVLPTHDDGATGTAARNTATAAHTSAHRALRLATTWLGDPRHTATPLLVVTEGALATGPDDSVPALADATVWGLLRSAQTEHPGRFLLADLDPATGDASTDGAGGDHEDHADPAATALVDAVSAAGRTGEHQFAVRSGTVTVPRLVRADRDGTTPADSTPWGDGTAAGTVLITGGTGVLGALVARHLVTRHGVRHLLLTGRRGPDAPGAAALREELTALGAEVCVVDVGAADRDRLAETLAAVPAEHPLTAVVHAAGVLDDGLLDTLTPERLDHVLRPKADAAWNLHELTRDTKLSAFVLFSSYAGLAGGPGQANYAAANAFLDALAQHRRARGLPAVSLAWGFWEDRSDLTGTLDGADLARLDRAGIRPLTADQGLGLLDAATALDTAHLVPVRLDPRALRADRVPPLLRALARPAARRAADAGTTGGPQDFRRRLAALSGPQQQALLHRTVLGHVAAVLGHASAEALDSGRGFLDLGMSSLTAVELRNRLNAETGLTLPTTLIFDHPDPAALVRHLRDELGTGGTGSGDADQPVFAELAEFEAAVSGAELGEQDRARLAKRLQALQWKLGATTETTGERDDSDLDTTTDDEMFDLIDNELGLA</sequence>
<dbReference type="InterPro" id="IPR049900">
    <property type="entry name" value="PKS_mFAS_DH"/>
</dbReference>
<dbReference type="Proteomes" id="UP001589753">
    <property type="component" value="Unassembled WGS sequence"/>
</dbReference>
<evidence type="ECO:0000256" key="6">
    <source>
        <dbReference type="ARBA" id="ARBA00023268"/>
    </source>
</evidence>
<dbReference type="InterPro" id="IPR049552">
    <property type="entry name" value="PKS_DH_N"/>
</dbReference>
<reference evidence="13 14" key="1">
    <citation type="submission" date="2024-09" db="EMBL/GenBank/DDBJ databases">
        <authorList>
            <person name="Sun Q."/>
            <person name="Mori K."/>
        </authorList>
    </citation>
    <scope>NUCLEOTIDE SEQUENCE [LARGE SCALE GENOMIC DNA]</scope>
    <source>
        <strain evidence="13 14">JCM 9767</strain>
    </source>
</reference>
<feature type="region of interest" description="N-terminal hotdog fold" evidence="8">
    <location>
        <begin position="1220"/>
        <end position="1358"/>
    </location>
</feature>
<organism evidence="13 14">
    <name type="scientific">Streptomyces heliomycini</name>
    <dbReference type="NCBI Taxonomy" id="284032"/>
    <lineage>
        <taxon>Bacteria</taxon>
        <taxon>Bacillati</taxon>
        <taxon>Actinomycetota</taxon>
        <taxon>Actinomycetes</taxon>
        <taxon>Kitasatosporales</taxon>
        <taxon>Streptomycetaceae</taxon>
        <taxon>Streptomyces</taxon>
    </lineage>
</organism>
<dbReference type="Pfam" id="PF02801">
    <property type="entry name" value="Ketoacyl-synt_C"/>
    <property type="match status" value="1"/>
</dbReference>
<dbReference type="PROSITE" id="PS00606">
    <property type="entry name" value="KS3_1"/>
    <property type="match status" value="1"/>
</dbReference>
<keyword evidence="14" id="KW-1185">Reference proteome</keyword>
<proteinExistence type="predicted"/>
<dbReference type="Gene3D" id="3.30.70.3290">
    <property type="match status" value="1"/>
</dbReference>
<evidence type="ECO:0000313" key="14">
    <source>
        <dbReference type="Proteomes" id="UP001589753"/>
    </source>
</evidence>
<dbReference type="InterPro" id="IPR016039">
    <property type="entry name" value="Thiolase-like"/>
</dbReference>
<dbReference type="InterPro" id="IPR020806">
    <property type="entry name" value="PKS_PP-bd"/>
</dbReference>
<dbReference type="SUPFAM" id="SSF51735">
    <property type="entry name" value="NAD(P)-binding Rossmann-fold domains"/>
    <property type="match status" value="3"/>
</dbReference>
<keyword evidence="4" id="KW-0808">Transferase</keyword>
<dbReference type="InterPro" id="IPR036291">
    <property type="entry name" value="NAD(P)-bd_dom_sf"/>
</dbReference>
<evidence type="ECO:0000256" key="3">
    <source>
        <dbReference type="ARBA" id="ARBA00022553"/>
    </source>
</evidence>
<dbReference type="InterPro" id="IPR006162">
    <property type="entry name" value="Ppantetheine_attach_site"/>
</dbReference>
<feature type="compositionally biased region" description="Low complexity" evidence="9">
    <location>
        <begin position="1348"/>
        <end position="1373"/>
    </location>
</feature>
<dbReference type="InterPro" id="IPR016035">
    <property type="entry name" value="Acyl_Trfase/lysoPLipase"/>
</dbReference>
<comment type="pathway">
    <text evidence="1">Antibiotic biosynthesis.</text>
</comment>
<feature type="domain" description="Carrier" evidence="10">
    <location>
        <begin position="2025"/>
        <end position="2100"/>
    </location>
</feature>
<dbReference type="PROSITE" id="PS50075">
    <property type="entry name" value="CARRIER"/>
    <property type="match status" value="2"/>
</dbReference>
<dbReference type="InterPro" id="IPR057326">
    <property type="entry name" value="KR_dom"/>
</dbReference>
<name>A0ABV5LKH5_9ACTN</name>
<dbReference type="InterPro" id="IPR009081">
    <property type="entry name" value="PP-bd_ACP"/>
</dbReference>
<dbReference type="InterPro" id="IPR050091">
    <property type="entry name" value="PKS_NRPS_Biosynth_Enz"/>
</dbReference>
<dbReference type="SMART" id="SM00827">
    <property type="entry name" value="PKS_AT"/>
    <property type="match status" value="1"/>
</dbReference>
<dbReference type="InterPro" id="IPR032821">
    <property type="entry name" value="PKS_assoc"/>
</dbReference>
<dbReference type="PROSITE" id="PS52019">
    <property type="entry name" value="PKS_MFAS_DH"/>
    <property type="match status" value="1"/>
</dbReference>
<dbReference type="PROSITE" id="PS00012">
    <property type="entry name" value="PHOSPHOPANTETHEINE"/>
    <property type="match status" value="2"/>
</dbReference>
<dbReference type="InterPro" id="IPR020841">
    <property type="entry name" value="PKS_Beta-ketoAc_synthase_dom"/>
</dbReference>
<accession>A0ABV5LKH5</accession>
<evidence type="ECO:0000256" key="5">
    <source>
        <dbReference type="ARBA" id="ARBA00023194"/>
    </source>
</evidence>
<keyword evidence="5" id="KW-0045">Antibiotic biosynthesis</keyword>
<dbReference type="PANTHER" id="PTHR43775">
    <property type="entry name" value="FATTY ACID SYNTHASE"/>
    <property type="match status" value="1"/>
</dbReference>
<dbReference type="Pfam" id="PF08659">
    <property type="entry name" value="KR"/>
    <property type="match status" value="2"/>
</dbReference>
<evidence type="ECO:0000256" key="4">
    <source>
        <dbReference type="ARBA" id="ARBA00022679"/>
    </source>
</evidence>
<dbReference type="InterPro" id="IPR014030">
    <property type="entry name" value="Ketoacyl_synth_N"/>
</dbReference>
<dbReference type="Gene3D" id="1.10.1200.10">
    <property type="entry name" value="ACP-like"/>
    <property type="match status" value="2"/>
</dbReference>
<dbReference type="Gene3D" id="3.40.366.10">
    <property type="entry name" value="Malonyl-Coenzyme A Acyl Carrier Protein, domain 2"/>
    <property type="match status" value="1"/>
</dbReference>
<dbReference type="InterPro" id="IPR049551">
    <property type="entry name" value="PKS_DH_C"/>
</dbReference>
<dbReference type="InterPro" id="IPR001227">
    <property type="entry name" value="Ac_transferase_dom_sf"/>
</dbReference>
<dbReference type="InterPro" id="IPR013968">
    <property type="entry name" value="PKS_KR"/>
</dbReference>
<keyword evidence="7" id="KW-0012">Acyltransferase</keyword>
<dbReference type="RefSeq" id="WP_380957491.1">
    <property type="nucleotide sequence ID" value="NZ_JBHMDI010000210.1"/>
</dbReference>